<evidence type="ECO:0000313" key="7">
    <source>
        <dbReference type="EMBL" id="MBB1260068.1"/>
    </source>
</evidence>
<dbReference type="GO" id="GO:0003700">
    <property type="term" value="F:DNA-binding transcription factor activity"/>
    <property type="evidence" value="ECO:0007669"/>
    <property type="project" value="InterPro"/>
</dbReference>
<evidence type="ECO:0000313" key="8">
    <source>
        <dbReference type="EMBL" id="MQS01227.1"/>
    </source>
</evidence>
<dbReference type="SUPFAM" id="SSF46955">
    <property type="entry name" value="Putative DNA-binding domain"/>
    <property type="match status" value="2"/>
</dbReference>
<dbReference type="InterPro" id="IPR000551">
    <property type="entry name" value="MerR-type_HTH_dom"/>
</dbReference>
<dbReference type="AlphaFoldDB" id="A0A5P0YNH9"/>
<comment type="caution">
    <text evidence="8">The sequence shown here is derived from an EMBL/GenBank/DDBJ whole genome shotgun (WGS) entry which is preliminary data.</text>
</comment>
<proteinExistence type="predicted"/>
<evidence type="ECO:0000313" key="10">
    <source>
        <dbReference type="Proteomes" id="UP000517765"/>
    </source>
</evidence>
<protein>
    <submittedName>
        <fullName evidence="8">MerR family transcriptional regulator</fullName>
    </submittedName>
</protein>
<dbReference type="EMBL" id="JABJWZ010000078">
    <property type="protein sequence ID" value="MBB1253936.1"/>
    <property type="molecule type" value="Genomic_DNA"/>
</dbReference>
<dbReference type="Proteomes" id="UP000525686">
    <property type="component" value="Unassembled WGS sequence"/>
</dbReference>
<reference evidence="6" key="3">
    <citation type="journal article" name="Syst. Appl. Microbiol.">
        <title>Streptomyces alkaliterrae sp. nov., isolated from an alkaline soil, and emended descriptions of Streptomyces alkaliphilus, Streptomyces calidiresistens and Streptomyces durbertensis.</title>
        <authorList>
            <person name="Swiecimska M."/>
            <person name="Golinska P."/>
            <person name="Nouioui I."/>
            <person name="Wypij M."/>
            <person name="Rai M."/>
            <person name="Sangal V."/>
            <person name="Goodfellow M."/>
        </authorList>
    </citation>
    <scope>NUCLEOTIDE SEQUENCE</scope>
    <source>
        <strain evidence="6">OF3</strain>
        <strain evidence="7">OF8</strain>
    </source>
</reference>
<organism evidence="8 9">
    <name type="scientific">Streptomyces alkaliterrae</name>
    <dbReference type="NCBI Taxonomy" id="2213162"/>
    <lineage>
        <taxon>Bacteria</taxon>
        <taxon>Bacillati</taxon>
        <taxon>Actinomycetota</taxon>
        <taxon>Actinomycetes</taxon>
        <taxon>Kitasatosporales</taxon>
        <taxon>Streptomycetaceae</taxon>
        <taxon>Streptomyces</taxon>
    </lineage>
</organism>
<keyword evidence="3" id="KW-0238">DNA-binding</keyword>
<accession>A0A5P0YNH9</accession>
<keyword evidence="2" id="KW-0805">Transcription regulation</keyword>
<dbReference type="EMBL" id="VJYK02000030">
    <property type="protein sequence ID" value="MQS01227.1"/>
    <property type="molecule type" value="Genomic_DNA"/>
</dbReference>
<evidence type="ECO:0000256" key="2">
    <source>
        <dbReference type="ARBA" id="ARBA00023015"/>
    </source>
</evidence>
<dbReference type="InterPro" id="IPR009061">
    <property type="entry name" value="DNA-bd_dom_put_sf"/>
</dbReference>
<dbReference type="InterPro" id="IPR047057">
    <property type="entry name" value="MerR_fam"/>
</dbReference>
<reference evidence="8 9" key="1">
    <citation type="submission" date="2019-10" db="EMBL/GenBank/DDBJ databases">
        <title>Streptomyces sp. nov., a novel actinobacterium isolated from alkaline environment.</title>
        <authorList>
            <person name="Golinska P."/>
        </authorList>
    </citation>
    <scope>NUCLEOTIDE SEQUENCE [LARGE SCALE GENOMIC DNA]</scope>
    <source>
        <strain evidence="8 9">OF1</strain>
    </source>
</reference>
<reference evidence="10 11" key="2">
    <citation type="submission" date="2020-05" db="EMBL/GenBank/DDBJ databases">
        <title>Classification of alakaliphilic streptomycetes isolated from an alkaline soil next to Lonar Crater, India and a proposal for the recognition of Streptomyces alkaliterrae sp. nov.</title>
        <authorList>
            <person name="Golinska P."/>
        </authorList>
    </citation>
    <scope>NUCLEOTIDE SEQUENCE [LARGE SCALE GENOMIC DNA]</scope>
    <source>
        <strain evidence="11">OF3</strain>
        <strain evidence="10">OF8</strain>
    </source>
</reference>
<keyword evidence="9" id="KW-1185">Reference proteome</keyword>
<dbReference type="PANTHER" id="PTHR30204">
    <property type="entry name" value="REDOX-CYCLING DRUG-SENSING TRANSCRIPTIONAL ACTIVATOR SOXR"/>
    <property type="match status" value="1"/>
</dbReference>
<evidence type="ECO:0000256" key="1">
    <source>
        <dbReference type="ARBA" id="ARBA00022491"/>
    </source>
</evidence>
<dbReference type="PROSITE" id="PS50937">
    <property type="entry name" value="HTH_MERR_2"/>
    <property type="match status" value="2"/>
</dbReference>
<dbReference type="Proteomes" id="UP000517765">
    <property type="component" value="Unassembled WGS sequence"/>
</dbReference>
<evidence type="ECO:0000313" key="9">
    <source>
        <dbReference type="Proteomes" id="UP000320857"/>
    </source>
</evidence>
<evidence type="ECO:0000256" key="3">
    <source>
        <dbReference type="ARBA" id="ARBA00023125"/>
    </source>
</evidence>
<dbReference type="SMART" id="SM00422">
    <property type="entry name" value="HTH_MERR"/>
    <property type="match status" value="2"/>
</dbReference>
<dbReference type="PANTHER" id="PTHR30204:SF69">
    <property type="entry name" value="MERR-FAMILY TRANSCRIPTIONAL REGULATOR"/>
    <property type="match status" value="1"/>
</dbReference>
<evidence type="ECO:0000259" key="5">
    <source>
        <dbReference type="PROSITE" id="PS50937"/>
    </source>
</evidence>
<dbReference type="PRINTS" id="PR00040">
    <property type="entry name" value="HTHMERR"/>
</dbReference>
<evidence type="ECO:0000313" key="6">
    <source>
        <dbReference type="EMBL" id="MBB1253936.1"/>
    </source>
</evidence>
<evidence type="ECO:0000256" key="4">
    <source>
        <dbReference type="ARBA" id="ARBA00023163"/>
    </source>
</evidence>
<dbReference type="Pfam" id="PF13411">
    <property type="entry name" value="MerR_1"/>
    <property type="match status" value="1"/>
</dbReference>
<sequence length="243" mass="25665">MTASGALRTAEVAAATGYSTQQVRDLERLGVVPAAVRAPNGYRVYAPVHVHALRAYRALAGAVGPVAARRLLGELWRGTVTEAAAAFNAVHARLAGERDEALRARAALRTIQAEEGGPDPGADQDAMTITQLAGALGVRTSTLRFWEREGLVRPERVTSQRVRRYGVDAVAAARMVVALRGAGYGVPAVREVMESLRTFEGVAHAERILERRLAGIGTRTVALMRAGADLAAVVDAVGTPGAR</sequence>
<dbReference type="RefSeq" id="WP_143646699.1">
    <property type="nucleotide sequence ID" value="NZ_JABJWZ010000078.1"/>
</dbReference>
<dbReference type="Pfam" id="PF00376">
    <property type="entry name" value="MerR"/>
    <property type="match status" value="1"/>
</dbReference>
<dbReference type="Gene3D" id="1.10.1660.10">
    <property type="match status" value="2"/>
</dbReference>
<keyword evidence="1" id="KW-0678">Repressor</keyword>
<evidence type="ECO:0000313" key="11">
    <source>
        <dbReference type="Proteomes" id="UP000525686"/>
    </source>
</evidence>
<feature type="domain" description="HTH merR-type" evidence="5">
    <location>
        <begin position="6"/>
        <end position="45"/>
    </location>
</feature>
<dbReference type="EMBL" id="JABJXA010000078">
    <property type="protein sequence ID" value="MBB1260068.1"/>
    <property type="molecule type" value="Genomic_DNA"/>
</dbReference>
<name>A0A5P0YNH9_9ACTN</name>
<feature type="domain" description="HTH merR-type" evidence="5">
    <location>
        <begin position="126"/>
        <end position="195"/>
    </location>
</feature>
<dbReference type="Proteomes" id="UP000320857">
    <property type="component" value="Unassembled WGS sequence"/>
</dbReference>
<dbReference type="OrthoDB" id="3826383at2"/>
<keyword evidence="4" id="KW-0804">Transcription</keyword>
<dbReference type="GO" id="GO:0003677">
    <property type="term" value="F:DNA binding"/>
    <property type="evidence" value="ECO:0007669"/>
    <property type="project" value="UniProtKB-KW"/>
</dbReference>
<gene>
    <name evidence="8" type="ORF">FNX44_004945</name>
    <name evidence="6" type="ORF">H3146_11250</name>
    <name evidence="7" type="ORF">H3147_14665</name>
</gene>